<organism evidence="2 3">
    <name type="scientific">Albula goreensis</name>
    <dbReference type="NCBI Taxonomy" id="1534307"/>
    <lineage>
        <taxon>Eukaryota</taxon>
        <taxon>Metazoa</taxon>
        <taxon>Chordata</taxon>
        <taxon>Craniata</taxon>
        <taxon>Vertebrata</taxon>
        <taxon>Euteleostomi</taxon>
        <taxon>Actinopterygii</taxon>
        <taxon>Neopterygii</taxon>
        <taxon>Teleostei</taxon>
        <taxon>Albuliformes</taxon>
        <taxon>Albulidae</taxon>
        <taxon>Albula</taxon>
    </lineage>
</organism>
<reference evidence="2" key="1">
    <citation type="submission" date="2021-01" db="EMBL/GenBank/DDBJ databases">
        <authorList>
            <person name="Zahm M."/>
            <person name="Roques C."/>
            <person name="Cabau C."/>
            <person name="Klopp C."/>
            <person name="Donnadieu C."/>
            <person name="Jouanno E."/>
            <person name="Lampietro C."/>
            <person name="Louis A."/>
            <person name="Herpin A."/>
            <person name="Echchiki A."/>
            <person name="Berthelot C."/>
            <person name="Parey E."/>
            <person name="Roest-Crollius H."/>
            <person name="Braasch I."/>
            <person name="Postlethwait J."/>
            <person name="Bobe J."/>
            <person name="Montfort J."/>
            <person name="Bouchez O."/>
            <person name="Begum T."/>
            <person name="Mejri S."/>
            <person name="Adams A."/>
            <person name="Chen W.-J."/>
            <person name="Guiguen Y."/>
        </authorList>
    </citation>
    <scope>NUCLEOTIDE SEQUENCE</scope>
    <source>
        <tissue evidence="2">Blood</tissue>
    </source>
</reference>
<keyword evidence="3" id="KW-1185">Reference proteome</keyword>
<dbReference type="OrthoDB" id="8823624at2759"/>
<proteinExistence type="predicted"/>
<evidence type="ECO:0000256" key="1">
    <source>
        <dbReference type="SAM" id="MobiDB-lite"/>
    </source>
</evidence>
<comment type="caution">
    <text evidence="2">The sequence shown here is derived from an EMBL/GenBank/DDBJ whole genome shotgun (WGS) entry which is preliminary data.</text>
</comment>
<evidence type="ECO:0000313" key="2">
    <source>
        <dbReference type="EMBL" id="KAI1885043.1"/>
    </source>
</evidence>
<feature type="region of interest" description="Disordered" evidence="1">
    <location>
        <begin position="1"/>
        <end position="31"/>
    </location>
</feature>
<evidence type="ECO:0000313" key="3">
    <source>
        <dbReference type="Proteomes" id="UP000829720"/>
    </source>
</evidence>
<accession>A0A8T3CIW3</accession>
<dbReference type="EMBL" id="JAERUA010000021">
    <property type="protein sequence ID" value="KAI1885043.1"/>
    <property type="molecule type" value="Genomic_DNA"/>
</dbReference>
<dbReference type="AlphaFoldDB" id="A0A8T3CIW3"/>
<dbReference type="Proteomes" id="UP000829720">
    <property type="component" value="Unassembled WGS sequence"/>
</dbReference>
<name>A0A8T3CIW3_9TELE</name>
<sequence>MGNCGYRIKKRKEKTDGNVGGASNGEQDLNGKTSKEEVLYATIDHGDADRQRTAVNNDDDGCDYAVINIPSGPAQKATIREDCTDDYVLMS</sequence>
<gene>
    <name evidence="2" type="ORF">AGOR_G00216120</name>
</gene>
<protein>
    <submittedName>
        <fullName evidence="2">Uncharacterized protein</fullName>
    </submittedName>
</protein>